<keyword evidence="2" id="KW-1185">Reference proteome</keyword>
<name>A0A9X1XS68_9FLAO</name>
<reference evidence="1" key="1">
    <citation type="submission" date="2022-04" db="EMBL/GenBank/DDBJ databases">
        <title>Flavobacterium pygoscelis sp. nov. isolated from Chinstrap chick (Pygoscelis antarcticus).</title>
        <authorList>
            <person name="Irgang R."/>
            <person name="Poblete-Morales M."/>
            <person name="Avendano-Herrera R."/>
        </authorList>
    </citation>
    <scope>NUCLEOTIDE SEQUENCE</scope>
    <source>
        <strain evidence="1">I-SCBP12n</strain>
    </source>
</reference>
<dbReference type="AlphaFoldDB" id="A0A9X1XS68"/>
<organism evidence="1 2">
    <name type="scientific">Flavobacterium pygoscelis</name>
    <dbReference type="NCBI Taxonomy" id="2893176"/>
    <lineage>
        <taxon>Bacteria</taxon>
        <taxon>Pseudomonadati</taxon>
        <taxon>Bacteroidota</taxon>
        <taxon>Flavobacteriia</taxon>
        <taxon>Flavobacteriales</taxon>
        <taxon>Flavobacteriaceae</taxon>
        <taxon>Flavobacterium</taxon>
    </lineage>
</organism>
<evidence type="ECO:0008006" key="3">
    <source>
        <dbReference type="Google" id="ProtNLM"/>
    </source>
</evidence>
<accession>A0A9X1XS68</accession>
<proteinExistence type="predicted"/>
<dbReference type="Proteomes" id="UP001139260">
    <property type="component" value="Unassembled WGS sequence"/>
</dbReference>
<dbReference type="EMBL" id="JALNUB010000008">
    <property type="protein sequence ID" value="MCK8142800.1"/>
    <property type="molecule type" value="Genomic_DNA"/>
</dbReference>
<evidence type="ECO:0000313" key="2">
    <source>
        <dbReference type="Proteomes" id="UP001139260"/>
    </source>
</evidence>
<comment type="caution">
    <text evidence="1">The sequence shown here is derived from an EMBL/GenBank/DDBJ whole genome shotgun (WGS) entry which is preliminary data.</text>
</comment>
<gene>
    <name evidence="1" type="ORF">MW871_12940</name>
</gene>
<protein>
    <recommendedName>
        <fullName evidence="3">Carboxypeptidase-like regulatory domain-containing protein</fullName>
    </recommendedName>
</protein>
<sequence>MKGKLLFACYFIMVNSVFSQSQKILKGVVMCEKNPVPKVDVANYKSKQVITTNTLGTFSVQVKVGDELVFISKNYEIKRLMVDQKTMNLNNLIISLQLKPEQLNEVVITNIASIKLSADNKWEEGKIEEINLIKNATSLKNPAVYDGRIENGVDLIKIGSKIMALFKKEKEPIKKEIPKIEFATLARKTCDEKFYIQTLHLKPEQINLFLQFCEADPKSQTLSKETSVLNIMDFLIYKNTDFKKL</sequence>
<evidence type="ECO:0000313" key="1">
    <source>
        <dbReference type="EMBL" id="MCK8142800.1"/>
    </source>
</evidence>
<dbReference type="RefSeq" id="WP_248428938.1">
    <property type="nucleotide sequence ID" value="NZ_JALNUB010000008.1"/>
</dbReference>